<sequence length="431" mass="48443">MPLNNDIATSARHSDDMQDIITTVPSWVLRWGTTVFFCTLVLILSLSALIRYPEIVKAKLSITSPNVAKPVIPKITGRLSKLLVQNNQTVKAGQPLAYLESTADHAQVLQLITSLTQLRQQFTSGNIIAADLYAAKHFDQLGELQGAFQTFSQSLLSYNTAVQSGFLLKKRNYLLNDITSLNKQAEQLNSERTLQQRDLALAEEDYKVHRKLADQKVETPSELRQQESKYLARKSPLIQTDAAIIAAKTNLLAKQKEILELDNQVSEEKAKFSQALNSLISQAEDWKNKYVLTASEQGKISFAGNIQQNQMVSPSADVFYINTGNEKYFGEMNIPQDNLGKVRQGQQVLVKLRSYRFEEYGMLRGRISYIADVPYKDSVFISKVSFEAKSSDMKKPIQLKQGMVADADIITEDATLLQRLTRNIVRAMNSQ</sequence>
<feature type="domain" description="AprE-like beta-barrel" evidence="3">
    <location>
        <begin position="331"/>
        <end position="411"/>
    </location>
</feature>
<dbReference type="Gene3D" id="2.40.30.170">
    <property type="match status" value="1"/>
</dbReference>
<keyword evidence="1" id="KW-0175">Coiled coil</keyword>
<dbReference type="Proteomes" id="UP000318010">
    <property type="component" value="Unassembled WGS sequence"/>
</dbReference>
<accession>A0A563U2A8</accession>
<proteinExistence type="predicted"/>
<keyword evidence="2" id="KW-1133">Transmembrane helix</keyword>
<gene>
    <name evidence="4" type="ORF">FPZ42_14495</name>
</gene>
<evidence type="ECO:0000256" key="2">
    <source>
        <dbReference type="SAM" id="Phobius"/>
    </source>
</evidence>
<dbReference type="Gene3D" id="2.40.50.100">
    <property type="match status" value="1"/>
</dbReference>
<evidence type="ECO:0000313" key="4">
    <source>
        <dbReference type="EMBL" id="TWR24959.1"/>
    </source>
</evidence>
<dbReference type="PANTHER" id="PTHR30386:SF28">
    <property type="entry name" value="EXPORTED PROTEIN"/>
    <property type="match status" value="1"/>
</dbReference>
<dbReference type="AlphaFoldDB" id="A0A563U2A8"/>
<keyword evidence="2" id="KW-0812">Transmembrane</keyword>
<evidence type="ECO:0000259" key="3">
    <source>
        <dbReference type="Pfam" id="PF26002"/>
    </source>
</evidence>
<dbReference type="PANTHER" id="PTHR30386">
    <property type="entry name" value="MEMBRANE FUSION SUBUNIT OF EMRAB-TOLC MULTIDRUG EFFLUX PUMP"/>
    <property type="match status" value="1"/>
</dbReference>
<dbReference type="OrthoDB" id="7057889at2"/>
<dbReference type="EMBL" id="VOEI01000005">
    <property type="protein sequence ID" value="TWR24959.1"/>
    <property type="molecule type" value="Genomic_DNA"/>
</dbReference>
<name>A0A563U2A8_9SPHI</name>
<dbReference type="RefSeq" id="WP_146272371.1">
    <property type="nucleotide sequence ID" value="NZ_VOEI01000005.1"/>
</dbReference>
<protein>
    <submittedName>
        <fullName evidence="4">HlyD family efflux transporter periplasmic adaptor subunit</fullName>
    </submittedName>
</protein>
<reference evidence="4 5" key="1">
    <citation type="submission" date="2019-07" db="EMBL/GenBank/DDBJ databases">
        <authorList>
            <person name="Kim J."/>
        </authorList>
    </citation>
    <scope>NUCLEOTIDE SEQUENCE [LARGE SCALE GENOMIC DNA]</scope>
    <source>
        <strain evidence="4 5">MJ1a</strain>
    </source>
</reference>
<keyword evidence="5" id="KW-1185">Reference proteome</keyword>
<evidence type="ECO:0000313" key="5">
    <source>
        <dbReference type="Proteomes" id="UP000318010"/>
    </source>
</evidence>
<dbReference type="InterPro" id="IPR058982">
    <property type="entry name" value="Beta-barrel_AprE"/>
</dbReference>
<dbReference type="PRINTS" id="PR01490">
    <property type="entry name" value="RTXTOXIND"/>
</dbReference>
<comment type="caution">
    <text evidence="4">The sequence shown here is derived from an EMBL/GenBank/DDBJ whole genome shotgun (WGS) entry which is preliminary data.</text>
</comment>
<feature type="transmembrane region" description="Helical" evidence="2">
    <location>
        <begin position="27"/>
        <end position="50"/>
    </location>
</feature>
<keyword evidence="2" id="KW-0472">Membrane</keyword>
<dbReference type="Pfam" id="PF26002">
    <property type="entry name" value="Beta-barrel_AprE"/>
    <property type="match status" value="1"/>
</dbReference>
<organism evidence="4 5">
    <name type="scientific">Mucilaginibacter achroorhodeus</name>
    <dbReference type="NCBI Taxonomy" id="2599294"/>
    <lineage>
        <taxon>Bacteria</taxon>
        <taxon>Pseudomonadati</taxon>
        <taxon>Bacteroidota</taxon>
        <taxon>Sphingobacteriia</taxon>
        <taxon>Sphingobacteriales</taxon>
        <taxon>Sphingobacteriaceae</taxon>
        <taxon>Mucilaginibacter</taxon>
    </lineage>
</organism>
<evidence type="ECO:0000256" key="1">
    <source>
        <dbReference type="SAM" id="Coils"/>
    </source>
</evidence>
<feature type="coiled-coil region" evidence="1">
    <location>
        <begin position="171"/>
        <end position="205"/>
    </location>
</feature>
<dbReference type="InterPro" id="IPR050739">
    <property type="entry name" value="MFP"/>
</dbReference>